<name>A0A0F9U1Y6_9ZZZZ</name>
<reference evidence="2" key="1">
    <citation type="journal article" date="2015" name="Nature">
        <title>Complex archaea that bridge the gap between prokaryotes and eukaryotes.</title>
        <authorList>
            <person name="Spang A."/>
            <person name="Saw J.H."/>
            <person name="Jorgensen S.L."/>
            <person name="Zaremba-Niedzwiedzka K."/>
            <person name="Martijn J."/>
            <person name="Lind A.E."/>
            <person name="van Eijk R."/>
            <person name="Schleper C."/>
            <person name="Guy L."/>
            <person name="Ettema T.J."/>
        </authorList>
    </citation>
    <scope>NUCLEOTIDE SEQUENCE</scope>
</reference>
<evidence type="ECO:0000256" key="1">
    <source>
        <dbReference type="SAM" id="MobiDB-lite"/>
    </source>
</evidence>
<feature type="region of interest" description="Disordered" evidence="1">
    <location>
        <begin position="1"/>
        <end position="50"/>
    </location>
</feature>
<accession>A0A0F9U1Y6</accession>
<evidence type="ECO:0000313" key="2">
    <source>
        <dbReference type="EMBL" id="KKN55331.1"/>
    </source>
</evidence>
<dbReference type="AlphaFoldDB" id="A0A0F9U1Y6"/>
<sequence length="50" mass="5840">MPIGAQHKADTEPRQRYGPPPQPIHLGPIKRKRRNQQRNYEGDMVFDASR</sequence>
<organism evidence="2">
    <name type="scientific">marine sediment metagenome</name>
    <dbReference type="NCBI Taxonomy" id="412755"/>
    <lineage>
        <taxon>unclassified sequences</taxon>
        <taxon>metagenomes</taxon>
        <taxon>ecological metagenomes</taxon>
    </lineage>
</organism>
<protein>
    <submittedName>
        <fullName evidence="2">Uncharacterized protein</fullName>
    </submittedName>
</protein>
<proteinExistence type="predicted"/>
<dbReference type="EMBL" id="LAZR01000889">
    <property type="protein sequence ID" value="KKN55331.1"/>
    <property type="molecule type" value="Genomic_DNA"/>
</dbReference>
<gene>
    <name evidence="2" type="ORF">LCGC14_0583210</name>
</gene>
<comment type="caution">
    <text evidence="2">The sequence shown here is derived from an EMBL/GenBank/DDBJ whole genome shotgun (WGS) entry which is preliminary data.</text>
</comment>